<dbReference type="EMBL" id="CAJOBP010003373">
    <property type="protein sequence ID" value="CAF4402194.1"/>
    <property type="molecule type" value="Genomic_DNA"/>
</dbReference>
<sequence length="223" mass="25392">MSRLCGSSLMDDNVMRRYTDKSTEASHYVQYDQGYRVEYCAASDAFTHASETFKEFFNQRRRWMPSTMAKDTKHTTYVNENISKVCMFYQAVLFLLTIAESYTISILPALFYILVCLKTKSNTRIAIDAIMTAIYALVMSIVVVATTAQILKSGFLDPSAVFLPSVAITFTVTGLLHPNGMFNLIHGFLYLVTIPDTRKRRKVDVLNDMLWGNNSDGQREFIH</sequence>
<accession>A0A820PBP2</accession>
<proteinExistence type="predicted"/>
<protein>
    <recommendedName>
        <fullName evidence="7">Chitin synthase</fullName>
    </recommendedName>
</protein>
<gene>
    <name evidence="5" type="ORF">UJA718_LOCUS19198</name>
</gene>
<comment type="subcellular location">
    <subcellularLocation>
        <location evidence="1">Membrane</location>
        <topology evidence="1">Multi-pass membrane protein</topology>
    </subcellularLocation>
</comment>
<reference evidence="5" key="1">
    <citation type="submission" date="2021-02" db="EMBL/GenBank/DDBJ databases">
        <authorList>
            <person name="Nowell W R."/>
        </authorList>
    </citation>
    <scope>NUCLEOTIDE SEQUENCE</scope>
</reference>
<evidence type="ECO:0000256" key="4">
    <source>
        <dbReference type="SAM" id="Phobius"/>
    </source>
</evidence>
<dbReference type="Proteomes" id="UP000663873">
    <property type="component" value="Unassembled WGS sequence"/>
</dbReference>
<dbReference type="PANTHER" id="PTHR22914:SF42">
    <property type="entry name" value="CHITIN SYNTHASE"/>
    <property type="match status" value="1"/>
</dbReference>
<dbReference type="GO" id="GO:0004100">
    <property type="term" value="F:chitin synthase activity"/>
    <property type="evidence" value="ECO:0007669"/>
    <property type="project" value="InterPro"/>
</dbReference>
<evidence type="ECO:0000256" key="1">
    <source>
        <dbReference type="ARBA" id="ARBA00004141"/>
    </source>
</evidence>
<evidence type="ECO:0008006" key="7">
    <source>
        <dbReference type="Google" id="ProtNLM"/>
    </source>
</evidence>
<dbReference type="InterPro" id="IPR004835">
    <property type="entry name" value="Chitin_synth"/>
</dbReference>
<evidence type="ECO:0000313" key="5">
    <source>
        <dbReference type="EMBL" id="CAF4402194.1"/>
    </source>
</evidence>
<name>A0A820PBP2_9BILA</name>
<evidence type="ECO:0000256" key="2">
    <source>
        <dbReference type="ARBA" id="ARBA00022692"/>
    </source>
</evidence>
<dbReference type="AlphaFoldDB" id="A0A820PBP2"/>
<feature type="transmembrane region" description="Helical" evidence="4">
    <location>
        <begin position="162"/>
        <end position="192"/>
    </location>
</feature>
<keyword evidence="4" id="KW-1133">Transmembrane helix</keyword>
<feature type="transmembrane region" description="Helical" evidence="4">
    <location>
        <begin position="129"/>
        <end position="150"/>
    </location>
</feature>
<keyword evidence="6" id="KW-1185">Reference proteome</keyword>
<dbReference type="GO" id="GO:0071944">
    <property type="term" value="C:cell periphery"/>
    <property type="evidence" value="ECO:0007669"/>
    <property type="project" value="TreeGrafter"/>
</dbReference>
<comment type="caution">
    <text evidence="5">The sequence shown here is derived from an EMBL/GenBank/DDBJ whole genome shotgun (WGS) entry which is preliminary data.</text>
</comment>
<keyword evidence="3 4" id="KW-0472">Membrane</keyword>
<dbReference type="PANTHER" id="PTHR22914">
    <property type="entry name" value="CHITIN SYNTHASE"/>
    <property type="match status" value="1"/>
</dbReference>
<organism evidence="5 6">
    <name type="scientific">Rotaria socialis</name>
    <dbReference type="NCBI Taxonomy" id="392032"/>
    <lineage>
        <taxon>Eukaryota</taxon>
        <taxon>Metazoa</taxon>
        <taxon>Spiralia</taxon>
        <taxon>Gnathifera</taxon>
        <taxon>Rotifera</taxon>
        <taxon>Eurotatoria</taxon>
        <taxon>Bdelloidea</taxon>
        <taxon>Philodinida</taxon>
        <taxon>Philodinidae</taxon>
        <taxon>Rotaria</taxon>
    </lineage>
</organism>
<dbReference type="GO" id="GO:0006031">
    <property type="term" value="P:chitin biosynthetic process"/>
    <property type="evidence" value="ECO:0007669"/>
    <property type="project" value="TreeGrafter"/>
</dbReference>
<dbReference type="GO" id="GO:0016020">
    <property type="term" value="C:membrane"/>
    <property type="evidence" value="ECO:0007669"/>
    <property type="project" value="UniProtKB-SubCell"/>
</dbReference>
<feature type="transmembrane region" description="Helical" evidence="4">
    <location>
        <begin position="87"/>
        <end position="117"/>
    </location>
</feature>
<evidence type="ECO:0000313" key="6">
    <source>
        <dbReference type="Proteomes" id="UP000663873"/>
    </source>
</evidence>
<evidence type="ECO:0000256" key="3">
    <source>
        <dbReference type="ARBA" id="ARBA00023136"/>
    </source>
</evidence>
<dbReference type="Pfam" id="PF03142">
    <property type="entry name" value="Chitin_synth_2"/>
    <property type="match status" value="1"/>
</dbReference>
<keyword evidence="2 4" id="KW-0812">Transmembrane</keyword>